<feature type="domain" description="TFIIS N-terminal" evidence="5">
    <location>
        <begin position="270"/>
        <end position="347"/>
    </location>
</feature>
<dbReference type="Pfam" id="PF08711">
    <property type="entry name" value="Med26"/>
    <property type="match status" value="1"/>
</dbReference>
<dbReference type="Gene3D" id="1.20.930.10">
    <property type="entry name" value="Conserved domain common to transcription factors TFIIS, elongin A, CRSP70"/>
    <property type="match status" value="1"/>
</dbReference>
<dbReference type="InterPro" id="IPR017923">
    <property type="entry name" value="TFIIS_N"/>
</dbReference>
<protein>
    <recommendedName>
        <fullName evidence="5">TFIIS N-terminal domain-containing protein</fullName>
    </recommendedName>
</protein>
<accession>A0ABP0ZDM5</accession>
<dbReference type="InterPro" id="IPR035441">
    <property type="entry name" value="TFIIS/LEDGF_dom_sf"/>
</dbReference>
<keyword evidence="3" id="KW-0539">Nucleus</keyword>
<comment type="similarity">
    <text evidence="2">Belongs to the IWS1 family.</text>
</comment>
<dbReference type="Proteomes" id="UP001497383">
    <property type="component" value="Chromosome 1"/>
</dbReference>
<sequence length="459" mass="52847">MSDPLADFTNLSQDEHETEQPTTYEQDDQRRAEIGQQMDDDVQIPQEQEQYEATENAEYPEYFNQYEQNDYQVEKSEDGAYTGGNHQDQEDGEDNEDQIDPQISQQQREPREEAVDEDEVIRSMRAQRLTSGEPNYVQVKNIRKTRTDVPRQAPAMATSDSFDEPQVEVNEENMDPQARRRYELEEKMNAAIKKKPTSRRKKTDDIDLDKMEDGVIQDMRDRMFDAANIDVEKNTQGQVATEKMKMLDEAMSLLSRADLAESIVENQMLKAIRTWLEPLPDASMPAYQIQKELIHALESLPVNTDALRQSNLGKVLVFYQRSRRTPPNLKKIVDRLIGDWTRPILNRSDSYKDRSIQFGMYDKTAHSNKMSKPTKKKETKTLYEQNAERRKRAAIPTARTAAYKIAPKVDKSLLMRQAGRAPGYDERFRSINSKITAMTNKKKAASKGGVSIEGRDMGV</sequence>
<comment type="subcellular location">
    <subcellularLocation>
        <location evidence="3">Nucleus</location>
    </subcellularLocation>
</comment>
<proteinExistence type="inferred from homology"/>
<feature type="region of interest" description="Disordered" evidence="4">
    <location>
        <begin position="1"/>
        <end position="161"/>
    </location>
</feature>
<evidence type="ECO:0000256" key="3">
    <source>
        <dbReference type="PROSITE-ProRule" id="PRU00649"/>
    </source>
</evidence>
<evidence type="ECO:0000259" key="5">
    <source>
        <dbReference type="PROSITE" id="PS51319"/>
    </source>
</evidence>
<dbReference type="PANTHER" id="PTHR46010:SF1">
    <property type="entry name" value="PROTEIN IWS1 HOMOLOG"/>
    <property type="match status" value="1"/>
</dbReference>
<dbReference type="GeneID" id="92205687"/>
<evidence type="ECO:0000256" key="2">
    <source>
        <dbReference type="ARBA" id="ARBA00037992"/>
    </source>
</evidence>
<keyword evidence="7" id="KW-1185">Reference proteome</keyword>
<dbReference type="PANTHER" id="PTHR46010">
    <property type="entry name" value="PROTEIN IWS1 HOMOLOG"/>
    <property type="match status" value="1"/>
</dbReference>
<evidence type="ECO:0000256" key="1">
    <source>
        <dbReference type="ARBA" id="ARBA00037349"/>
    </source>
</evidence>
<dbReference type="EMBL" id="OZ022405">
    <property type="protein sequence ID" value="CAK9435822.1"/>
    <property type="molecule type" value="Genomic_DNA"/>
</dbReference>
<feature type="compositionally biased region" description="Acidic residues" evidence="4">
    <location>
        <begin position="90"/>
        <end position="99"/>
    </location>
</feature>
<evidence type="ECO:0000313" key="6">
    <source>
        <dbReference type="EMBL" id="CAK9435822.1"/>
    </source>
</evidence>
<dbReference type="PROSITE" id="PS51319">
    <property type="entry name" value="TFIIS_N"/>
    <property type="match status" value="1"/>
</dbReference>
<evidence type="ECO:0000256" key="4">
    <source>
        <dbReference type="SAM" id="MobiDB-lite"/>
    </source>
</evidence>
<reference evidence="6 7" key="1">
    <citation type="submission" date="2024-03" db="EMBL/GenBank/DDBJ databases">
        <authorList>
            <person name="Brejova B."/>
        </authorList>
    </citation>
    <scope>NUCLEOTIDE SEQUENCE [LARGE SCALE GENOMIC DNA]</scope>
    <source>
        <strain evidence="6 7">CBS 14171</strain>
    </source>
</reference>
<organism evidence="6 7">
    <name type="scientific">Lodderomyces beijingensis</name>
    <dbReference type="NCBI Taxonomy" id="1775926"/>
    <lineage>
        <taxon>Eukaryota</taxon>
        <taxon>Fungi</taxon>
        <taxon>Dikarya</taxon>
        <taxon>Ascomycota</taxon>
        <taxon>Saccharomycotina</taxon>
        <taxon>Pichiomycetes</taxon>
        <taxon>Debaryomycetaceae</taxon>
        <taxon>Candida/Lodderomyces clade</taxon>
        <taxon>Lodderomyces</taxon>
    </lineage>
</organism>
<dbReference type="InterPro" id="IPR051037">
    <property type="entry name" value="RNAPII_TF_IWS1"/>
</dbReference>
<gene>
    <name evidence="6" type="ORF">LODBEIA_P04910</name>
</gene>
<comment type="function">
    <text evidence="1">Transcription factor involved in RNA polymerase II transcription regulation. May function in both SPT15/TBP post-recruitment and recruitment steps of transcription.</text>
</comment>
<dbReference type="RefSeq" id="XP_066827429.1">
    <property type="nucleotide sequence ID" value="XM_066975183.1"/>
</dbReference>
<evidence type="ECO:0000313" key="7">
    <source>
        <dbReference type="Proteomes" id="UP001497383"/>
    </source>
</evidence>
<name>A0ABP0ZDM5_9ASCO</name>